<dbReference type="Proteomes" id="UP000318571">
    <property type="component" value="Chromosome 4"/>
</dbReference>
<gene>
    <name evidence="5" type="ORF">TCAL_05505</name>
</gene>
<dbReference type="SMART" id="SM00279">
    <property type="entry name" value="HhH2"/>
    <property type="match status" value="1"/>
</dbReference>
<name>A0A553NQ10_TIGCA</name>
<dbReference type="STRING" id="6832.A0A553NQ10"/>
<dbReference type="Gene3D" id="3.40.50.1010">
    <property type="entry name" value="5'-nuclease"/>
    <property type="match status" value="1"/>
</dbReference>
<dbReference type="CDD" id="cd09904">
    <property type="entry name" value="H3TH_XPG"/>
    <property type="match status" value="1"/>
</dbReference>
<dbReference type="PANTHER" id="PTHR16171:SF7">
    <property type="entry name" value="DNA REPAIR PROTEIN RAD2"/>
    <property type="match status" value="1"/>
</dbReference>
<dbReference type="CDD" id="cd09868">
    <property type="entry name" value="PIN_XPG_RAD2"/>
    <property type="match status" value="1"/>
</dbReference>
<dbReference type="SUPFAM" id="SSF47807">
    <property type="entry name" value="5' to 3' exonuclease, C-terminal subdomain"/>
    <property type="match status" value="1"/>
</dbReference>
<keyword evidence="2" id="KW-0539">Nucleus</keyword>
<accession>A0A553NQ10</accession>
<dbReference type="AlphaFoldDB" id="A0A553NQ10"/>
<sequence>MVDRIAEKGQGEIANLLGQRSKTKEKDLFELPALTGPDETDDLDSSDSEREDILAHLDIHHHTDIHKIDVNGAKFQALPKHRQVEVLMELREKRKQSSWGKMHEMPKEAQSFSGFQMERLRHRFQMQKNLDDVGKELNDTALTIVDHKLFVGDRAGVKRQREAAKRELAGQDFLYLDGLKHGSLANPPSPSTSKKVKRCDEVRELQTDSEDEDQLSLDRAIAESLAESTNHGLSQADIMTPYESKKVGSEADRFHDDEIVILEPTGVQNSSRRGGFSFPVIKKEVELSEDETEDEPQPSTSYDAGIPNLPMQISVDPMAPVQDDLFADVFEDDSKVPMEKEEPGIEITVGIMEDSDDSSEDDLFADVFKDPKTDPTALDAILKKAEVKKDEVKVDIAKAALSESETKEELFAQISKKARKTETRDEIPAQLTQKMKNSGHLFLQIASKYAEEQEEQKGTKSPERPKIAETNDLKSLLDKERQDLVQEMHARGKESKLLVAKKSRSALEPDQLAQDQNQLIAQRGKQDRLAASVTDQMYADCQELIQLFGLPWIVSPSEAEAQCAFLDINNLTHGTITDDSDVWVFGGLNVYKNFFNQDKHCELFTANEISKHMGLSREKMILIALMTGSDYTLGIESVGPVTAMEVLAEFPGSGIEPFTHFADWWKKHHENFTLPPGSKLKEKLRRLELPPNFPNEQVVDAYFSPKVDNSLEEFSWAVPNFVEIRDYAQEKFGWPKVKIDEIIMPVIKKFNVKITQGRIDNFFQRERLTLPSKGQFQNSKRMQAAIDRVMGKELPSKKTNKPVKGESVTKTKKPSMAKPQVQDSVSPKVLEKAQKDLANATDKAPLYLKALDEARKQEAKLKAIEVFKKSQEKLRGGKKRPLEKGRQRTVLAKHNLSEDEESD</sequence>
<comment type="subcellular location">
    <subcellularLocation>
        <location evidence="1">Nucleus</location>
    </subcellularLocation>
</comment>
<dbReference type="InterPro" id="IPR036279">
    <property type="entry name" value="5-3_exonuclease_C_sf"/>
</dbReference>
<dbReference type="InterPro" id="IPR006086">
    <property type="entry name" value="XPG-I_dom"/>
</dbReference>
<dbReference type="GO" id="GO:0004520">
    <property type="term" value="F:DNA endonuclease activity"/>
    <property type="evidence" value="ECO:0007669"/>
    <property type="project" value="TreeGrafter"/>
</dbReference>
<dbReference type="InterPro" id="IPR029060">
    <property type="entry name" value="PIN-like_dom_sf"/>
</dbReference>
<keyword evidence="6" id="KW-1185">Reference proteome</keyword>
<dbReference type="GO" id="GO:0005634">
    <property type="term" value="C:nucleus"/>
    <property type="evidence" value="ECO:0007669"/>
    <property type="project" value="UniProtKB-SubCell"/>
</dbReference>
<feature type="region of interest" description="Disordered" evidence="3">
    <location>
        <begin position="26"/>
        <end position="48"/>
    </location>
</feature>
<evidence type="ECO:0000259" key="4">
    <source>
        <dbReference type="SMART" id="SM00484"/>
    </source>
</evidence>
<feature type="region of interest" description="Disordered" evidence="3">
    <location>
        <begin position="286"/>
        <end position="306"/>
    </location>
</feature>
<reference evidence="5 6" key="1">
    <citation type="journal article" date="2018" name="Nat. Ecol. Evol.">
        <title>Genomic signatures of mitonuclear coevolution across populations of Tigriopus californicus.</title>
        <authorList>
            <person name="Barreto F.S."/>
            <person name="Watson E.T."/>
            <person name="Lima T.G."/>
            <person name="Willett C.S."/>
            <person name="Edmands S."/>
            <person name="Li W."/>
            <person name="Burton R.S."/>
        </authorList>
    </citation>
    <scope>NUCLEOTIDE SEQUENCE [LARGE SCALE GENOMIC DNA]</scope>
    <source>
        <strain evidence="5 6">San Diego</strain>
    </source>
</reference>
<proteinExistence type="predicted"/>
<evidence type="ECO:0000313" key="5">
    <source>
        <dbReference type="EMBL" id="TRY67515.1"/>
    </source>
</evidence>
<dbReference type="PANTHER" id="PTHR16171">
    <property type="entry name" value="DNA REPAIR PROTEIN COMPLEMENTING XP-G CELLS-RELATED"/>
    <property type="match status" value="1"/>
</dbReference>
<feature type="domain" description="XPG-I" evidence="4">
    <location>
        <begin position="546"/>
        <end position="615"/>
    </location>
</feature>
<dbReference type="GO" id="GO:0003697">
    <property type="term" value="F:single-stranded DNA binding"/>
    <property type="evidence" value="ECO:0007669"/>
    <property type="project" value="TreeGrafter"/>
</dbReference>
<dbReference type="SUPFAM" id="SSF88723">
    <property type="entry name" value="PIN domain-like"/>
    <property type="match status" value="1"/>
</dbReference>
<organism evidence="5 6">
    <name type="scientific">Tigriopus californicus</name>
    <name type="common">Marine copepod</name>
    <dbReference type="NCBI Taxonomy" id="6832"/>
    <lineage>
        <taxon>Eukaryota</taxon>
        <taxon>Metazoa</taxon>
        <taxon>Ecdysozoa</taxon>
        <taxon>Arthropoda</taxon>
        <taxon>Crustacea</taxon>
        <taxon>Multicrustacea</taxon>
        <taxon>Hexanauplia</taxon>
        <taxon>Copepoda</taxon>
        <taxon>Harpacticoida</taxon>
        <taxon>Harpacticidae</taxon>
        <taxon>Tigriopus</taxon>
    </lineage>
</organism>
<dbReference type="InterPro" id="IPR006084">
    <property type="entry name" value="XPG/Rad2"/>
</dbReference>
<dbReference type="SMART" id="SM00484">
    <property type="entry name" value="XPGI"/>
    <property type="match status" value="1"/>
</dbReference>
<feature type="region of interest" description="Disordered" evidence="3">
    <location>
        <begin position="871"/>
        <end position="903"/>
    </location>
</feature>
<evidence type="ECO:0000256" key="1">
    <source>
        <dbReference type="ARBA" id="ARBA00004123"/>
    </source>
</evidence>
<dbReference type="Gene3D" id="1.10.150.20">
    <property type="entry name" value="5' to 3' exonuclease, C-terminal subdomain"/>
    <property type="match status" value="1"/>
</dbReference>
<feature type="region of interest" description="Disordered" evidence="3">
    <location>
        <begin position="791"/>
        <end position="827"/>
    </location>
</feature>
<evidence type="ECO:0000256" key="2">
    <source>
        <dbReference type="ARBA" id="ARBA00023242"/>
    </source>
</evidence>
<dbReference type="EMBL" id="VCGU01000011">
    <property type="protein sequence ID" value="TRY67515.1"/>
    <property type="molecule type" value="Genomic_DNA"/>
</dbReference>
<dbReference type="Pfam" id="PF00867">
    <property type="entry name" value="XPG_I"/>
    <property type="match status" value="1"/>
</dbReference>
<dbReference type="InterPro" id="IPR008918">
    <property type="entry name" value="HhH2"/>
</dbReference>
<feature type="compositionally biased region" description="Basic and acidic residues" evidence="3">
    <location>
        <begin position="871"/>
        <end position="886"/>
    </location>
</feature>
<evidence type="ECO:0000313" key="6">
    <source>
        <dbReference type="Proteomes" id="UP000318571"/>
    </source>
</evidence>
<dbReference type="PRINTS" id="PR00853">
    <property type="entry name" value="XPGRADSUPER"/>
</dbReference>
<feature type="compositionally biased region" description="Acidic residues" evidence="3">
    <location>
        <begin position="287"/>
        <end position="296"/>
    </location>
</feature>
<evidence type="ECO:0000256" key="3">
    <source>
        <dbReference type="SAM" id="MobiDB-lite"/>
    </source>
</evidence>
<comment type="caution">
    <text evidence="5">The sequence shown here is derived from an EMBL/GenBank/DDBJ whole genome shotgun (WGS) entry which is preliminary data.</text>
</comment>
<protein>
    <recommendedName>
        <fullName evidence="4">XPG-I domain-containing protein</fullName>
    </recommendedName>
</protein>